<comment type="caution">
    <text evidence="10">The sequence shown here is derived from an EMBL/GenBank/DDBJ whole genome shotgun (WGS) entry which is preliminary data.</text>
</comment>
<evidence type="ECO:0000313" key="12">
    <source>
        <dbReference type="Proteomes" id="UP000193907"/>
    </source>
</evidence>
<keyword evidence="5 8" id="KW-0472">Membrane</keyword>
<evidence type="ECO:0000256" key="2">
    <source>
        <dbReference type="ARBA" id="ARBA00022475"/>
    </source>
</evidence>
<keyword evidence="12" id="KW-1185">Reference proteome</keyword>
<protein>
    <submittedName>
        <fullName evidence="11">FUSC family protein</fullName>
    </submittedName>
</protein>
<evidence type="ECO:0000313" key="11">
    <source>
        <dbReference type="EMBL" id="PIB79772.1"/>
    </source>
</evidence>
<name>A0A1X1RN31_MYCCE</name>
<keyword evidence="3 8" id="KW-0812">Transmembrane</keyword>
<dbReference type="InterPro" id="IPR049453">
    <property type="entry name" value="Memb_transporter_dom"/>
</dbReference>
<dbReference type="RefSeq" id="WP_062539939.1">
    <property type="nucleotide sequence ID" value="NZ_BBUN01000151.1"/>
</dbReference>
<comment type="similarity">
    <text evidence="6">Belongs to the YccS/YhfK family.</text>
</comment>
<evidence type="ECO:0000256" key="7">
    <source>
        <dbReference type="SAM" id="MobiDB-lite"/>
    </source>
</evidence>
<dbReference type="AlphaFoldDB" id="A0A1X1RN31"/>
<feature type="compositionally biased region" description="Pro residues" evidence="7">
    <location>
        <begin position="338"/>
        <end position="349"/>
    </location>
</feature>
<evidence type="ECO:0000256" key="8">
    <source>
        <dbReference type="SAM" id="Phobius"/>
    </source>
</evidence>
<keyword evidence="4 8" id="KW-1133">Transmembrane helix</keyword>
<feature type="region of interest" description="Disordered" evidence="7">
    <location>
        <begin position="327"/>
        <end position="351"/>
    </location>
</feature>
<dbReference type="STRING" id="28045.AWB95_16465"/>
<feature type="transmembrane region" description="Helical" evidence="8">
    <location>
        <begin position="429"/>
        <end position="446"/>
    </location>
</feature>
<accession>A0A1X1RN31</accession>
<dbReference type="OrthoDB" id="7431670at2"/>
<dbReference type="Pfam" id="PF13515">
    <property type="entry name" value="FUSC_2"/>
    <property type="match status" value="1"/>
</dbReference>
<gene>
    <name evidence="10" type="ORF">AWB95_16465</name>
    <name evidence="11" type="ORF">CQY23_06875</name>
</gene>
<evidence type="ECO:0000313" key="13">
    <source>
        <dbReference type="Proteomes" id="UP000230971"/>
    </source>
</evidence>
<dbReference type="GO" id="GO:0005886">
    <property type="term" value="C:plasma membrane"/>
    <property type="evidence" value="ECO:0007669"/>
    <property type="project" value="UniProtKB-SubCell"/>
</dbReference>
<proteinExistence type="inferred from homology"/>
<evidence type="ECO:0000256" key="4">
    <source>
        <dbReference type="ARBA" id="ARBA00022989"/>
    </source>
</evidence>
<evidence type="ECO:0000259" key="9">
    <source>
        <dbReference type="Pfam" id="PF13515"/>
    </source>
</evidence>
<feature type="transmembrane region" description="Helical" evidence="8">
    <location>
        <begin position="115"/>
        <end position="133"/>
    </location>
</feature>
<evidence type="ECO:0000256" key="6">
    <source>
        <dbReference type="ARBA" id="ARBA00043993"/>
    </source>
</evidence>
<dbReference type="Proteomes" id="UP000230971">
    <property type="component" value="Unassembled WGS sequence"/>
</dbReference>
<feature type="transmembrane region" description="Helical" evidence="8">
    <location>
        <begin position="379"/>
        <end position="397"/>
    </location>
</feature>
<reference evidence="10 12" key="1">
    <citation type="submission" date="2016-01" db="EMBL/GenBank/DDBJ databases">
        <title>The new phylogeny of the genus Mycobacterium.</title>
        <authorList>
            <person name="Tarcisio F."/>
            <person name="Conor M."/>
            <person name="Antonella G."/>
            <person name="Elisabetta G."/>
            <person name="Giulia F.S."/>
            <person name="Sara T."/>
            <person name="Anna F."/>
            <person name="Clotilde B."/>
            <person name="Roberto B."/>
            <person name="Veronica D.S."/>
            <person name="Fabio R."/>
            <person name="Monica P."/>
            <person name="Olivier J."/>
            <person name="Enrico T."/>
            <person name="Nicola S."/>
        </authorList>
    </citation>
    <scope>NUCLEOTIDE SEQUENCE [LARGE SCALE GENOMIC DNA]</scope>
    <source>
        <strain evidence="10 12">DSM 44243</strain>
    </source>
</reference>
<feature type="transmembrane region" description="Helical" evidence="8">
    <location>
        <begin position="139"/>
        <end position="159"/>
    </location>
</feature>
<evidence type="ECO:0000256" key="5">
    <source>
        <dbReference type="ARBA" id="ARBA00023136"/>
    </source>
</evidence>
<feature type="transmembrane region" description="Helical" evidence="8">
    <location>
        <begin position="404"/>
        <end position="423"/>
    </location>
</feature>
<dbReference type="PANTHER" id="PTHR30509:SF9">
    <property type="entry name" value="MULTIDRUG RESISTANCE PROTEIN MDTO"/>
    <property type="match status" value="1"/>
</dbReference>
<dbReference type="Proteomes" id="UP000193907">
    <property type="component" value="Unassembled WGS sequence"/>
</dbReference>
<dbReference type="PANTHER" id="PTHR30509">
    <property type="entry name" value="P-HYDROXYBENZOIC ACID EFFLUX PUMP SUBUNIT-RELATED"/>
    <property type="match status" value="1"/>
</dbReference>
<evidence type="ECO:0000256" key="1">
    <source>
        <dbReference type="ARBA" id="ARBA00004651"/>
    </source>
</evidence>
<feature type="transmembrane region" description="Helical" evidence="8">
    <location>
        <begin position="90"/>
        <end position="106"/>
    </location>
</feature>
<evidence type="ECO:0000256" key="3">
    <source>
        <dbReference type="ARBA" id="ARBA00022692"/>
    </source>
</evidence>
<keyword evidence="2" id="KW-1003">Cell membrane</keyword>
<dbReference type="EMBL" id="PDKV01000006">
    <property type="protein sequence ID" value="PIB79772.1"/>
    <property type="molecule type" value="Genomic_DNA"/>
</dbReference>
<sequence>MIGSDPGALRLRMATRTTAALGCALAILFLLAKATGQPVTVALLGVLITMVAARSVNEPDPRQQKITMALLPPPAAVAISAGTLLAPHKLVSDIVFVVVVFAAVYIRRFGPRGRALGMVMFMAYFFTLFLRATTAELPWLIGAVLVGTLCSFVFATYVLPDRPERVLSATLRSLRARMAIVVDTTAEAVRAGRLDERRRRRLRARIARLNETALMVQSQIEDKVNPATLPGITGEQLALWLFDAELTVERVATAGARAAMADIPATDRAEAAAALTQLATAIRLPDRGGLEQAATMAQRMLDQRPPGPIRRLAMAVIATTTATSEVRARIEHQESRAPTPPDTEPPEPGLRPTTRQAIQVAVAASLAIVVGEAVSPARWYWAVIAAFVIFAGTNSWGETLTKGWQRLLGTALGVPSGVLIATLVSGDRAASLVLIFVCLFCALYVMKIAYSMMIFWITTMLALLYGLLGQFTVHLLLLRIEETAIGAVIGAAVAILVLPTDTRSAIRDDAHAFLTTLSALIEASVSSLLGKAEGNPTDLARQLDRNLQQYRVTAKPMMAGVAGLSGRRSIRRGLRMLSACDHYARTLARNSAPYDDAPSALADAVSAAAAQVRRNIDALDATRDGTATNVAPATDYLDAAETLARENERPSLLAALHALRQIDRAVVTAAVELGADDAATRPVASR</sequence>
<reference evidence="11 13" key="2">
    <citation type="journal article" date="2017" name="Infect. Genet. Evol.">
        <title>The new phylogeny of the genus Mycobacterium: The old and the news.</title>
        <authorList>
            <person name="Tortoli E."/>
            <person name="Fedrizzi T."/>
            <person name="Meehan C.J."/>
            <person name="Trovato A."/>
            <person name="Grottola A."/>
            <person name="Giacobazzi E."/>
            <person name="Serpini G.F."/>
            <person name="Tagliazucchi S."/>
            <person name="Fabio A."/>
            <person name="Bettua C."/>
            <person name="Bertorelli R."/>
            <person name="Frascaro F."/>
            <person name="De Sanctis V."/>
            <person name="Pecorari M."/>
            <person name="Jousson O."/>
            <person name="Segata N."/>
            <person name="Cirillo D.M."/>
        </authorList>
    </citation>
    <scope>NUCLEOTIDE SEQUENCE [LARGE SCALE GENOMIC DNA]</scope>
    <source>
        <strain evidence="11 13">NCTC 12882</strain>
    </source>
</reference>
<organism evidence="10 12">
    <name type="scientific">Mycobacterium celatum</name>
    <dbReference type="NCBI Taxonomy" id="28045"/>
    <lineage>
        <taxon>Bacteria</taxon>
        <taxon>Bacillati</taxon>
        <taxon>Actinomycetota</taxon>
        <taxon>Actinomycetes</taxon>
        <taxon>Mycobacteriales</taxon>
        <taxon>Mycobacteriaceae</taxon>
        <taxon>Mycobacterium</taxon>
    </lineage>
</organism>
<feature type="domain" description="Integral membrane bound transporter" evidence="9">
    <location>
        <begin position="366"/>
        <end position="493"/>
    </location>
</feature>
<comment type="subcellular location">
    <subcellularLocation>
        <location evidence="1">Cell membrane</location>
        <topology evidence="1">Multi-pass membrane protein</topology>
    </subcellularLocation>
</comment>
<evidence type="ECO:0000313" key="10">
    <source>
        <dbReference type="EMBL" id="ORV10008.1"/>
    </source>
</evidence>
<feature type="transmembrane region" description="Helical" evidence="8">
    <location>
        <begin position="483"/>
        <end position="500"/>
    </location>
</feature>
<dbReference type="EMBL" id="LQOM01000037">
    <property type="protein sequence ID" value="ORV10008.1"/>
    <property type="molecule type" value="Genomic_DNA"/>
</dbReference>